<comment type="similarity">
    <text evidence="7">Belongs to the TonB-dependent receptor family.</text>
</comment>
<dbReference type="SUPFAM" id="SSF49464">
    <property type="entry name" value="Carboxypeptidase regulatory domain-like"/>
    <property type="match status" value="1"/>
</dbReference>
<keyword evidence="5 7" id="KW-0472">Membrane</keyword>
<dbReference type="InterPro" id="IPR008969">
    <property type="entry name" value="CarboxyPept-like_regulatory"/>
</dbReference>
<keyword evidence="2 7" id="KW-0813">Transport</keyword>
<dbReference type="GO" id="GO:0009279">
    <property type="term" value="C:cell outer membrane"/>
    <property type="evidence" value="ECO:0007669"/>
    <property type="project" value="UniProtKB-SubCell"/>
</dbReference>
<dbReference type="Pfam" id="PF07715">
    <property type="entry name" value="Plug"/>
    <property type="match status" value="1"/>
</dbReference>
<keyword evidence="3 7" id="KW-1134">Transmembrane beta strand</keyword>
<name>A0A2P8GC10_9BACT</name>
<evidence type="ECO:0000256" key="4">
    <source>
        <dbReference type="ARBA" id="ARBA00022692"/>
    </source>
</evidence>
<organism evidence="11 12">
    <name type="scientific">Dyadobacter jiangsuensis</name>
    <dbReference type="NCBI Taxonomy" id="1591085"/>
    <lineage>
        <taxon>Bacteria</taxon>
        <taxon>Pseudomonadati</taxon>
        <taxon>Bacteroidota</taxon>
        <taxon>Cytophagia</taxon>
        <taxon>Cytophagales</taxon>
        <taxon>Spirosomataceae</taxon>
        <taxon>Dyadobacter</taxon>
    </lineage>
</organism>
<dbReference type="InterPro" id="IPR036942">
    <property type="entry name" value="Beta-barrel_TonB_sf"/>
</dbReference>
<evidence type="ECO:0000256" key="7">
    <source>
        <dbReference type="PROSITE-ProRule" id="PRU01360"/>
    </source>
</evidence>
<accession>A0A2P8GC10</accession>
<evidence type="ECO:0000256" key="8">
    <source>
        <dbReference type="SAM" id="MobiDB-lite"/>
    </source>
</evidence>
<dbReference type="InterPro" id="IPR023996">
    <property type="entry name" value="TonB-dep_OMP_SusC/RagA"/>
</dbReference>
<dbReference type="InterPro" id="IPR037066">
    <property type="entry name" value="Plug_dom_sf"/>
</dbReference>
<dbReference type="InterPro" id="IPR012910">
    <property type="entry name" value="Plug_dom"/>
</dbReference>
<proteinExistence type="inferred from homology"/>
<evidence type="ECO:0000259" key="10">
    <source>
        <dbReference type="Pfam" id="PF07715"/>
    </source>
</evidence>
<dbReference type="PROSITE" id="PS52016">
    <property type="entry name" value="TONB_DEPENDENT_REC_3"/>
    <property type="match status" value="1"/>
</dbReference>
<evidence type="ECO:0000256" key="1">
    <source>
        <dbReference type="ARBA" id="ARBA00004571"/>
    </source>
</evidence>
<dbReference type="Gene3D" id="2.60.40.1120">
    <property type="entry name" value="Carboxypeptidase-like, regulatory domain"/>
    <property type="match status" value="1"/>
</dbReference>
<keyword evidence="12" id="KW-1185">Reference proteome</keyword>
<evidence type="ECO:0000256" key="6">
    <source>
        <dbReference type="ARBA" id="ARBA00023237"/>
    </source>
</evidence>
<comment type="caution">
    <text evidence="11">The sequence shown here is derived from an EMBL/GenBank/DDBJ whole genome shotgun (WGS) entry which is preliminary data.</text>
</comment>
<dbReference type="EMBL" id="PYAS01000003">
    <property type="protein sequence ID" value="PSL31506.1"/>
    <property type="molecule type" value="Genomic_DNA"/>
</dbReference>
<evidence type="ECO:0000313" key="11">
    <source>
        <dbReference type="EMBL" id="PSL31506.1"/>
    </source>
</evidence>
<evidence type="ECO:0000256" key="2">
    <source>
        <dbReference type="ARBA" id="ARBA00022448"/>
    </source>
</evidence>
<reference evidence="11 12" key="1">
    <citation type="submission" date="2018-03" db="EMBL/GenBank/DDBJ databases">
        <title>Genomic Encyclopedia of Archaeal and Bacterial Type Strains, Phase II (KMG-II): from individual species to whole genera.</title>
        <authorList>
            <person name="Goeker M."/>
        </authorList>
    </citation>
    <scope>NUCLEOTIDE SEQUENCE [LARGE SCALE GENOMIC DNA]</scope>
    <source>
        <strain evidence="11 12">DSM 29057</strain>
    </source>
</reference>
<keyword evidence="9" id="KW-1133">Transmembrane helix</keyword>
<dbReference type="Pfam" id="PF13715">
    <property type="entry name" value="CarbopepD_reg_2"/>
    <property type="match status" value="1"/>
</dbReference>
<dbReference type="Gene3D" id="2.170.130.10">
    <property type="entry name" value="TonB-dependent receptor, plug domain"/>
    <property type="match status" value="1"/>
</dbReference>
<dbReference type="Gene3D" id="2.40.170.20">
    <property type="entry name" value="TonB-dependent receptor, beta-barrel domain"/>
    <property type="match status" value="1"/>
</dbReference>
<dbReference type="InterPro" id="IPR023997">
    <property type="entry name" value="TonB-dep_OMP_SusC/RagA_CS"/>
</dbReference>
<feature type="transmembrane region" description="Helical" evidence="9">
    <location>
        <begin position="22"/>
        <end position="42"/>
    </location>
</feature>
<protein>
    <submittedName>
        <fullName evidence="11">TonB-linked SusC/RagA family outer membrane protein</fullName>
    </submittedName>
</protein>
<evidence type="ECO:0000313" key="12">
    <source>
        <dbReference type="Proteomes" id="UP000241964"/>
    </source>
</evidence>
<keyword evidence="4 7" id="KW-0812">Transmembrane</keyword>
<feature type="region of interest" description="Disordered" evidence="8">
    <location>
        <begin position="130"/>
        <end position="156"/>
    </location>
</feature>
<dbReference type="NCBIfam" id="TIGR04057">
    <property type="entry name" value="SusC_RagA_signa"/>
    <property type="match status" value="1"/>
</dbReference>
<evidence type="ECO:0000256" key="3">
    <source>
        <dbReference type="ARBA" id="ARBA00022452"/>
    </source>
</evidence>
<sequence>MYKNFIIGGRYALSNHQPGLRFLMRLGLSYIIIAISCIQLMAARPSEAQPLAEIQVTIQLKNEGVRDLFRKIEKQTPLRFAFIENQVDAEARFVVGKGTYRVTELLDRMLGSLHLTYMNTGSMVYILKSSQNGKETGGPTTMPPKDSQDERPETKTLPVKGKVTDEKGEALPGVNVIIKGTQQGTTSDRDGNFSLEVPDENAILVFSFVGYVSKEIQAVGNKTLIEVSLKVDERSLDEVVVVGYGTQKKGNVIGSVATINAQSVENRSASTLSSSLAGLAAGVNVQATTGRPGADGSSIRIRGTGTLNSTSPLVVIDGVVGSMDAVNPNDVESISVLKDAATAAIYGSLASNGVILITTKKGTKGKTSVNYTVMTSLLRPNNVPEFVTDYARHMRLVNEGFNNLGQASVYSNPTIEKWETARANPDALTDQGIPNSVAYPNTNWGKVLFGERRLLQNHNLTLNGGSENTQYLFSVGYLNNPGTMPETGADNVRMRINLQSKVAKFLTVGTQTFGDLQNTSVADVATAYSYLTQTVPGVYPVYQGKYGFPAAAEESATANNAIAWLYGQGGNNRVSRINTTLFAKVDIFKGLEFESKVHYNQGYTENNTNPIPYEKWNFATNTLSTAAQPAAQMTTRYSLYKSRNMILDNVLRYNREFTHHEVGALVGYNQQYFNQYNFDASKQGLTHPDLTTLNSGTTMTGINGDETDYGLKSVFGRLNYSFQKRYLAEAVFRYDGSSRFGESSRWGFFPAFSAGWRISEEAFMQPLTDIFDDIRIRASWGRTGNNAAGNYDHLPAYGTVNYSFNNTAIKGLAQTKTGNRNLRWETTTTTNIGLSGFALRRRLNFELDLYKGFTDGILFAPNVPLIVGTASPATMNIAEVTKRGIELSVGYQDRINDFQYSISGNFAYNTNRVDTYKGKLQEGYADVSGSRVYQSNIGTVSTGGTERILEGHAINELYLYPVYKGSGNYRHSDGSLDVNGGPRDGMIRTAEDLTWLRGMVDAGYRFQPADGIDPTKIWYGDLIYADTNGDGIYGNVYDQQFTGKRATPSINYGLTLNLSYRGFDLSMIWSGAAGMHYYWNTIYLNQSIVAQGKSVPTLVADNHYYYNESNATDPANNLNGHYPRLKGVTDAQNGRTSDFYLYNASFAKLRNLQLGYTVPNRLTGKLAMSKLRVYLAGENLLTLTKFPGLDPEIGPNPNYPTMRQFSLGLNVSF</sequence>
<dbReference type="AlphaFoldDB" id="A0A2P8GC10"/>
<dbReference type="SUPFAM" id="SSF56935">
    <property type="entry name" value="Porins"/>
    <property type="match status" value="1"/>
</dbReference>
<feature type="domain" description="TonB-dependent receptor plug" evidence="10">
    <location>
        <begin position="251"/>
        <end position="354"/>
    </location>
</feature>
<dbReference type="InterPro" id="IPR039426">
    <property type="entry name" value="TonB-dep_rcpt-like"/>
</dbReference>
<gene>
    <name evidence="11" type="ORF">CLV60_103372</name>
</gene>
<dbReference type="Proteomes" id="UP000241964">
    <property type="component" value="Unassembled WGS sequence"/>
</dbReference>
<dbReference type="NCBIfam" id="TIGR04056">
    <property type="entry name" value="OMP_RagA_SusC"/>
    <property type="match status" value="1"/>
</dbReference>
<dbReference type="OrthoDB" id="899266at2"/>
<dbReference type="FunFam" id="2.170.130.10:FF:000003">
    <property type="entry name" value="SusC/RagA family TonB-linked outer membrane protein"/>
    <property type="match status" value="1"/>
</dbReference>
<keyword evidence="6 7" id="KW-0998">Cell outer membrane</keyword>
<comment type="subcellular location">
    <subcellularLocation>
        <location evidence="1 7">Cell outer membrane</location>
        <topology evidence="1 7">Multi-pass membrane protein</topology>
    </subcellularLocation>
</comment>
<evidence type="ECO:0000256" key="5">
    <source>
        <dbReference type="ARBA" id="ARBA00023136"/>
    </source>
</evidence>
<evidence type="ECO:0000256" key="9">
    <source>
        <dbReference type="SAM" id="Phobius"/>
    </source>
</evidence>